<evidence type="ECO:0000256" key="6">
    <source>
        <dbReference type="ARBA" id="ARBA00022741"/>
    </source>
</evidence>
<dbReference type="PROSITE" id="PS51385">
    <property type="entry name" value="YJEF_N"/>
    <property type="match status" value="1"/>
</dbReference>
<dbReference type="PANTHER" id="PTHR12592:SF0">
    <property type="entry name" value="ATP-DEPENDENT (S)-NAD(P)H-HYDRATE DEHYDRATASE"/>
    <property type="match status" value="1"/>
</dbReference>
<dbReference type="EC" id="4.2.1.136" evidence="19"/>
<evidence type="ECO:0000256" key="8">
    <source>
        <dbReference type="ARBA" id="ARBA00022857"/>
    </source>
</evidence>
<feature type="binding site" evidence="17">
    <location>
        <position position="482"/>
    </location>
    <ligand>
        <name>AMP</name>
        <dbReference type="ChEBI" id="CHEBI:456215"/>
    </ligand>
</feature>
<keyword evidence="7 17" id="KW-0067">ATP-binding</keyword>
<comment type="cofactor">
    <cofactor evidence="17">
        <name>Mg(2+)</name>
        <dbReference type="ChEBI" id="CHEBI:18420"/>
    </cofactor>
</comment>
<dbReference type="GO" id="GO:0110051">
    <property type="term" value="P:metabolite repair"/>
    <property type="evidence" value="ECO:0007669"/>
    <property type="project" value="TreeGrafter"/>
</dbReference>
<dbReference type="EMBL" id="FOHS01000001">
    <property type="protein sequence ID" value="SES78348.1"/>
    <property type="molecule type" value="Genomic_DNA"/>
</dbReference>
<name>A0A1H9ZA05_9BACT</name>
<reference evidence="24" key="1">
    <citation type="submission" date="2016-10" db="EMBL/GenBank/DDBJ databases">
        <authorList>
            <person name="Varghese N."/>
            <person name="Submissions S."/>
        </authorList>
    </citation>
    <scope>NUCLEOTIDE SEQUENCE [LARGE SCALE GENOMIC DNA]</scope>
    <source>
        <strain evidence="24">DSM 15310</strain>
    </source>
</reference>
<dbReference type="PROSITE" id="PS01050">
    <property type="entry name" value="YJEF_C_2"/>
    <property type="match status" value="1"/>
</dbReference>
<comment type="catalytic activity">
    <reaction evidence="15 17 19">
        <text>(6S)-NADHX + ADP = AMP + phosphate + NADH + H(+)</text>
        <dbReference type="Rhea" id="RHEA:32223"/>
        <dbReference type="ChEBI" id="CHEBI:15378"/>
        <dbReference type="ChEBI" id="CHEBI:43474"/>
        <dbReference type="ChEBI" id="CHEBI:57945"/>
        <dbReference type="ChEBI" id="CHEBI:64074"/>
        <dbReference type="ChEBI" id="CHEBI:456215"/>
        <dbReference type="ChEBI" id="CHEBI:456216"/>
        <dbReference type="EC" id="4.2.1.136"/>
    </reaction>
</comment>
<feature type="binding site" evidence="17">
    <location>
        <position position="366"/>
    </location>
    <ligand>
        <name>(6S)-NADPHX</name>
        <dbReference type="ChEBI" id="CHEBI:64076"/>
    </ligand>
</feature>
<dbReference type="GO" id="GO:0046872">
    <property type="term" value="F:metal ion binding"/>
    <property type="evidence" value="ECO:0007669"/>
    <property type="project" value="UniProtKB-UniRule"/>
</dbReference>
<evidence type="ECO:0000256" key="11">
    <source>
        <dbReference type="ARBA" id="ARBA00023235"/>
    </source>
</evidence>
<dbReference type="SUPFAM" id="SSF64153">
    <property type="entry name" value="YjeF N-terminal domain-like"/>
    <property type="match status" value="1"/>
</dbReference>
<comment type="similarity">
    <text evidence="18">Belongs to the NnrE/AIBP family.</text>
</comment>
<protein>
    <recommendedName>
        <fullName evidence="19">Bifunctional NAD(P)H-hydrate repair enzyme</fullName>
    </recommendedName>
    <alternativeName>
        <fullName evidence="19">Nicotinamide nucleotide repair protein</fullName>
    </alternativeName>
    <domain>
        <recommendedName>
            <fullName evidence="19">ADP-dependent (S)-NAD(P)H-hydrate dehydratase</fullName>
            <ecNumber evidence="19">4.2.1.136</ecNumber>
        </recommendedName>
        <alternativeName>
            <fullName evidence="19">ADP-dependent NAD(P)HX dehydratase</fullName>
        </alternativeName>
    </domain>
    <domain>
        <recommendedName>
            <fullName evidence="19">NAD(P)H-hydrate epimerase</fullName>
            <ecNumber evidence="19">5.1.99.6</ecNumber>
        </recommendedName>
    </domain>
</protein>
<dbReference type="GO" id="GO:0052855">
    <property type="term" value="F:ADP-dependent NAD(P)H-hydrate dehydratase activity"/>
    <property type="evidence" value="ECO:0007669"/>
    <property type="project" value="UniProtKB-UniRule"/>
</dbReference>
<evidence type="ECO:0000256" key="14">
    <source>
        <dbReference type="ARBA" id="ARBA00025153"/>
    </source>
</evidence>
<dbReference type="InterPro" id="IPR000631">
    <property type="entry name" value="CARKD"/>
</dbReference>
<comment type="function">
    <text evidence="14 19">Bifunctional enzyme that catalyzes the epimerization of the S- and R-forms of NAD(P)HX and the dehydration of the S-form of NAD(P)HX at the expense of ADP, which is converted to AMP. This allows the repair of both epimers of NAD(P)HX, a damaged form of NAD(P)H that is a result of enzymatic or heat-dependent hydration.</text>
</comment>
<dbReference type="HAMAP" id="MF_01966">
    <property type="entry name" value="NADHX_epimerase"/>
    <property type="match status" value="1"/>
</dbReference>
<comment type="similarity">
    <text evidence="4 19">In the C-terminal section; belongs to the NnrD/CARKD family.</text>
</comment>
<comment type="subunit">
    <text evidence="17">Homotetramer.</text>
</comment>
<evidence type="ECO:0000256" key="10">
    <source>
        <dbReference type="ARBA" id="ARBA00023027"/>
    </source>
</evidence>
<comment type="similarity">
    <text evidence="17">Belongs to the NnrD/CARKD family.</text>
</comment>
<evidence type="ECO:0000313" key="23">
    <source>
        <dbReference type="EMBL" id="SES78348.1"/>
    </source>
</evidence>
<dbReference type="NCBIfam" id="TIGR00197">
    <property type="entry name" value="yjeF_nterm"/>
    <property type="match status" value="1"/>
</dbReference>
<dbReference type="Gene3D" id="3.40.1190.20">
    <property type="match status" value="1"/>
</dbReference>
<comment type="catalytic activity">
    <reaction evidence="16 17 19">
        <text>(6S)-NADPHX + ADP = AMP + phosphate + NADPH + H(+)</text>
        <dbReference type="Rhea" id="RHEA:32235"/>
        <dbReference type="ChEBI" id="CHEBI:15378"/>
        <dbReference type="ChEBI" id="CHEBI:43474"/>
        <dbReference type="ChEBI" id="CHEBI:57783"/>
        <dbReference type="ChEBI" id="CHEBI:64076"/>
        <dbReference type="ChEBI" id="CHEBI:456215"/>
        <dbReference type="ChEBI" id="CHEBI:456216"/>
        <dbReference type="EC" id="4.2.1.136"/>
    </reaction>
</comment>
<evidence type="ECO:0000313" key="24">
    <source>
        <dbReference type="Proteomes" id="UP000198697"/>
    </source>
</evidence>
<feature type="region of interest" description="Disordered" evidence="20">
    <location>
        <begin position="1"/>
        <end position="37"/>
    </location>
</feature>
<comment type="catalytic activity">
    <reaction evidence="2 18 19">
        <text>(6R)-NADPHX = (6S)-NADPHX</text>
        <dbReference type="Rhea" id="RHEA:32227"/>
        <dbReference type="ChEBI" id="CHEBI:64076"/>
        <dbReference type="ChEBI" id="CHEBI:64077"/>
        <dbReference type="EC" id="5.1.99.6"/>
    </reaction>
</comment>
<evidence type="ECO:0000256" key="3">
    <source>
        <dbReference type="ARBA" id="ARBA00006001"/>
    </source>
</evidence>
<feature type="domain" description="YjeF C-terminal" evidence="21">
    <location>
        <begin position="268"/>
        <end position="543"/>
    </location>
</feature>
<comment type="function">
    <text evidence="17">Catalyzes the dehydration of the S-form of NAD(P)HX at the expense of ADP, which is converted to AMP. Together with NAD(P)HX epimerase, which catalyzes the epimerization of the S- and R-forms, the enzyme allows the repair of both epimers of NAD(P)HX, a damaged form of NAD(P)H that is a result of enzymatic or heat-dependent hydration.</text>
</comment>
<evidence type="ECO:0000256" key="1">
    <source>
        <dbReference type="ARBA" id="ARBA00000013"/>
    </source>
</evidence>
<evidence type="ECO:0000256" key="4">
    <source>
        <dbReference type="ARBA" id="ARBA00009524"/>
    </source>
</evidence>
<evidence type="ECO:0000256" key="12">
    <source>
        <dbReference type="ARBA" id="ARBA00023239"/>
    </source>
</evidence>
<dbReference type="GO" id="GO:0052856">
    <property type="term" value="F:NAD(P)HX epimerase activity"/>
    <property type="evidence" value="ECO:0007669"/>
    <property type="project" value="UniProtKB-UniRule"/>
</dbReference>
<feature type="binding site" evidence="17">
    <location>
        <position position="303"/>
    </location>
    <ligand>
        <name>(6S)-NADPHX</name>
        <dbReference type="ChEBI" id="CHEBI:64076"/>
    </ligand>
</feature>
<evidence type="ECO:0000256" key="19">
    <source>
        <dbReference type="PIRNR" id="PIRNR017184"/>
    </source>
</evidence>
<dbReference type="NCBIfam" id="TIGR00196">
    <property type="entry name" value="yjeF_cterm"/>
    <property type="match status" value="1"/>
</dbReference>
<dbReference type="Pfam" id="PF01256">
    <property type="entry name" value="Carb_kinase"/>
    <property type="match status" value="1"/>
</dbReference>
<dbReference type="Pfam" id="PF03853">
    <property type="entry name" value="YjeF_N"/>
    <property type="match status" value="1"/>
</dbReference>
<keyword evidence="13" id="KW-0511">Multifunctional enzyme</keyword>
<dbReference type="HAMAP" id="MF_01965">
    <property type="entry name" value="NADHX_dehydratase"/>
    <property type="match status" value="1"/>
</dbReference>
<evidence type="ECO:0000256" key="2">
    <source>
        <dbReference type="ARBA" id="ARBA00000909"/>
    </source>
</evidence>
<feature type="binding site" evidence="18">
    <location>
        <position position="200"/>
    </location>
    <ligand>
        <name>(6S)-NADPHX</name>
        <dbReference type="ChEBI" id="CHEBI:64076"/>
    </ligand>
</feature>
<keyword evidence="11 18" id="KW-0413">Isomerase</keyword>
<feature type="binding site" evidence="17">
    <location>
        <position position="417"/>
    </location>
    <ligand>
        <name>(6S)-NADPHX</name>
        <dbReference type="ChEBI" id="CHEBI:64076"/>
    </ligand>
</feature>
<evidence type="ECO:0000259" key="21">
    <source>
        <dbReference type="PROSITE" id="PS51383"/>
    </source>
</evidence>
<dbReference type="SUPFAM" id="SSF53613">
    <property type="entry name" value="Ribokinase-like"/>
    <property type="match status" value="1"/>
</dbReference>
<comment type="catalytic activity">
    <reaction evidence="1 18 19">
        <text>(6R)-NADHX = (6S)-NADHX</text>
        <dbReference type="Rhea" id="RHEA:32215"/>
        <dbReference type="ChEBI" id="CHEBI:64074"/>
        <dbReference type="ChEBI" id="CHEBI:64075"/>
        <dbReference type="EC" id="5.1.99.6"/>
    </reaction>
</comment>
<keyword evidence="6 17" id="KW-0547">Nucleotide-binding</keyword>
<dbReference type="PIRSF" id="PIRSF017184">
    <property type="entry name" value="Nnr"/>
    <property type="match status" value="1"/>
</dbReference>
<accession>A0A1H9ZA05</accession>
<evidence type="ECO:0000256" key="18">
    <source>
        <dbReference type="HAMAP-Rule" id="MF_01966"/>
    </source>
</evidence>
<feature type="domain" description="YjeF N-terminal" evidence="22">
    <location>
        <begin position="52"/>
        <end position="258"/>
    </location>
</feature>
<dbReference type="Gene3D" id="3.40.50.10260">
    <property type="entry name" value="YjeF N-terminal domain"/>
    <property type="match status" value="1"/>
</dbReference>
<feature type="binding site" evidence="18">
    <location>
        <position position="103"/>
    </location>
    <ligand>
        <name>K(+)</name>
        <dbReference type="ChEBI" id="CHEBI:29103"/>
    </ligand>
</feature>
<proteinExistence type="inferred from homology"/>
<dbReference type="InterPro" id="IPR036652">
    <property type="entry name" value="YjeF_N_dom_sf"/>
</dbReference>
<organism evidence="23 24">
    <name type="scientific">Hymenobacter actinosclerus</name>
    <dbReference type="NCBI Taxonomy" id="82805"/>
    <lineage>
        <taxon>Bacteria</taxon>
        <taxon>Pseudomonadati</taxon>
        <taxon>Bacteroidota</taxon>
        <taxon>Cytophagia</taxon>
        <taxon>Cytophagales</taxon>
        <taxon>Hymenobacteraceae</taxon>
        <taxon>Hymenobacter</taxon>
    </lineage>
</organism>
<keyword evidence="9 18" id="KW-0630">Potassium</keyword>
<feature type="binding site" evidence="18">
    <location>
        <begin position="171"/>
        <end position="177"/>
    </location>
    <ligand>
        <name>(6S)-NADPHX</name>
        <dbReference type="ChEBI" id="CHEBI:64076"/>
    </ligand>
</feature>
<dbReference type="STRING" id="82805.SAMN04487998_0250"/>
<dbReference type="PANTHER" id="PTHR12592">
    <property type="entry name" value="ATP-DEPENDENT (S)-NAD(P)H-HYDRATE DEHYDRATASE FAMILY MEMBER"/>
    <property type="match status" value="1"/>
</dbReference>
<dbReference type="GO" id="GO:0005524">
    <property type="term" value="F:ATP binding"/>
    <property type="evidence" value="ECO:0007669"/>
    <property type="project" value="UniProtKB-UniRule"/>
</dbReference>
<keyword evidence="10 17" id="KW-0520">NAD</keyword>
<evidence type="ECO:0000256" key="17">
    <source>
        <dbReference type="HAMAP-Rule" id="MF_01965"/>
    </source>
</evidence>
<gene>
    <name evidence="18" type="primary">nnrE</name>
    <name evidence="17" type="synonym">nnrD</name>
    <name evidence="23" type="ORF">SAMN04487998_0250</name>
</gene>
<evidence type="ECO:0000256" key="13">
    <source>
        <dbReference type="ARBA" id="ARBA00023268"/>
    </source>
</evidence>
<feature type="binding site" evidence="18">
    <location>
        <position position="203"/>
    </location>
    <ligand>
        <name>K(+)</name>
        <dbReference type="ChEBI" id="CHEBI:29103"/>
    </ligand>
</feature>
<keyword evidence="12 17" id="KW-0456">Lyase</keyword>
<dbReference type="CDD" id="cd01171">
    <property type="entry name" value="YXKO-related"/>
    <property type="match status" value="1"/>
</dbReference>
<feature type="binding site" evidence="17">
    <location>
        <position position="483"/>
    </location>
    <ligand>
        <name>(6S)-NADPHX</name>
        <dbReference type="ChEBI" id="CHEBI:64076"/>
    </ligand>
</feature>
<feature type="binding site" evidence="18">
    <location>
        <position position="167"/>
    </location>
    <ligand>
        <name>K(+)</name>
        <dbReference type="ChEBI" id="CHEBI:29103"/>
    </ligand>
</feature>
<comment type="similarity">
    <text evidence="3 19">In the N-terminal section; belongs to the NnrE/AIBP family.</text>
</comment>
<dbReference type="EC" id="5.1.99.6" evidence="19"/>
<evidence type="ECO:0000256" key="9">
    <source>
        <dbReference type="ARBA" id="ARBA00022958"/>
    </source>
</evidence>
<dbReference type="InterPro" id="IPR004443">
    <property type="entry name" value="YjeF_N_dom"/>
</dbReference>
<keyword evidence="8 17" id="KW-0521">NADP</keyword>
<keyword evidence="5 18" id="KW-0479">Metal-binding</keyword>
<evidence type="ECO:0000256" key="7">
    <source>
        <dbReference type="ARBA" id="ARBA00022840"/>
    </source>
</evidence>
<sequence>MKMDRRAAQVTNAPGGPEVSGEPLEALSSRPVHPSEPAEGIEKMKLLSAAQTRALDQATIQAQHITSTDLMERAADAVTSWLLDELLLDYDTAIHVCCGPGNNGGDGLAVARNLHRAGYAVQLWLLPAARHSADFSHQQQQLPAELPAREIDPNKLPALAAGAVVVDALFGTGLSRPLAGVAAALVRHINEAGATVVAVDMPSGLLADAPQPADSAVVRANYTLSFELPKLAFLLPQNAGFVGDWQLLPIGLDPEVIRNTPVDKHFVTAEDLRGRLPKRPKFSHKGTFGHALLLAGSKGKMGAAVLATQACLRAGVGLITTRVPAVGYDILQISAPEAMCLADSASDHISELPELTPYAAIGIGPGLGQHDDTREVLHQLLTTATVPLVIDADALNLLGAHPELQKLLPPDSLLTPHPKEFERLVGEPARDDYHRLEQLRAFVGRTSCYCIIKGAYTVLAAPDGTLYFNSTGNPGMATGGSGDVLTGLLLALRAHKNLSPLDAALLGLHAHGRAGDLALPHTGHTGLLASDIVRFIGPALEELMSE</sequence>
<keyword evidence="24" id="KW-1185">Reference proteome</keyword>
<comment type="function">
    <text evidence="18">Catalyzes the epimerization of the S- and R-forms of NAD(P)HX, a damaged form of NAD(P)H that is a result of enzymatic or heat-dependent hydration. This is a prerequisite for the S-specific NAD(P)H-hydrate dehydratase to allow the repair of both epimers of NAD(P)HX.</text>
</comment>
<feature type="binding site" evidence="17">
    <location>
        <begin position="453"/>
        <end position="457"/>
    </location>
    <ligand>
        <name>AMP</name>
        <dbReference type="ChEBI" id="CHEBI:456215"/>
    </ligand>
</feature>
<comment type="caution">
    <text evidence="18">Lacks conserved residue(s) required for the propagation of feature annotation.</text>
</comment>
<dbReference type="InterPro" id="IPR017953">
    <property type="entry name" value="Carbohydrate_kinase_pred_CS"/>
</dbReference>
<feature type="binding site" evidence="18">
    <location>
        <begin position="102"/>
        <end position="106"/>
    </location>
    <ligand>
        <name>(6S)-NADPHX</name>
        <dbReference type="ChEBI" id="CHEBI:64076"/>
    </ligand>
</feature>
<dbReference type="AlphaFoldDB" id="A0A1H9ZA05"/>
<dbReference type="GO" id="GO:0046496">
    <property type="term" value="P:nicotinamide nucleotide metabolic process"/>
    <property type="evidence" value="ECO:0007669"/>
    <property type="project" value="UniProtKB-UniRule"/>
</dbReference>
<comment type="cofactor">
    <cofactor evidence="18 19">
        <name>K(+)</name>
        <dbReference type="ChEBI" id="CHEBI:29103"/>
    </cofactor>
    <text evidence="18 19">Binds 1 potassium ion per subunit.</text>
</comment>
<evidence type="ECO:0000256" key="5">
    <source>
        <dbReference type="ARBA" id="ARBA00022723"/>
    </source>
</evidence>
<evidence type="ECO:0000256" key="20">
    <source>
        <dbReference type="SAM" id="MobiDB-lite"/>
    </source>
</evidence>
<evidence type="ECO:0000259" key="22">
    <source>
        <dbReference type="PROSITE" id="PS51385"/>
    </source>
</evidence>
<dbReference type="InterPro" id="IPR029056">
    <property type="entry name" value="Ribokinase-like"/>
</dbReference>
<dbReference type="InterPro" id="IPR030677">
    <property type="entry name" value="Nnr"/>
</dbReference>
<dbReference type="PROSITE" id="PS51383">
    <property type="entry name" value="YJEF_C_3"/>
    <property type="match status" value="1"/>
</dbReference>
<dbReference type="Proteomes" id="UP000198697">
    <property type="component" value="Unassembled WGS sequence"/>
</dbReference>
<evidence type="ECO:0000256" key="15">
    <source>
        <dbReference type="ARBA" id="ARBA00048238"/>
    </source>
</evidence>
<evidence type="ECO:0000256" key="16">
    <source>
        <dbReference type="ARBA" id="ARBA00049209"/>
    </source>
</evidence>